<evidence type="ECO:0000256" key="2">
    <source>
        <dbReference type="ARBA" id="ARBA00023125"/>
    </source>
</evidence>
<dbReference type="EMBL" id="QXWK01000050">
    <property type="protein sequence ID" value="NBH63001.1"/>
    <property type="molecule type" value="Genomic_DNA"/>
</dbReference>
<keyword evidence="2 4" id="KW-0238">DNA-binding</keyword>
<comment type="caution">
    <text evidence="7">The sequence shown here is derived from an EMBL/GenBank/DDBJ whole genome shotgun (WGS) entry which is preliminary data.</text>
</comment>
<dbReference type="GO" id="GO:0015074">
    <property type="term" value="P:DNA integration"/>
    <property type="evidence" value="ECO:0007669"/>
    <property type="project" value="InterPro"/>
</dbReference>
<organism evidence="7 8">
    <name type="scientific">Anaerotruncus colihominis</name>
    <dbReference type="NCBI Taxonomy" id="169435"/>
    <lineage>
        <taxon>Bacteria</taxon>
        <taxon>Bacillati</taxon>
        <taxon>Bacillota</taxon>
        <taxon>Clostridia</taxon>
        <taxon>Eubacteriales</taxon>
        <taxon>Oscillospiraceae</taxon>
        <taxon>Anaerotruncus</taxon>
    </lineage>
</organism>
<dbReference type="InterPro" id="IPR011010">
    <property type="entry name" value="DNA_brk_join_enz"/>
</dbReference>
<dbReference type="PANTHER" id="PTHR30349:SF64">
    <property type="entry name" value="PROPHAGE INTEGRASE INTD-RELATED"/>
    <property type="match status" value="1"/>
</dbReference>
<feature type="domain" description="Tyr recombinase" evidence="5">
    <location>
        <begin position="182"/>
        <end position="394"/>
    </location>
</feature>
<evidence type="ECO:0000313" key="8">
    <source>
        <dbReference type="Proteomes" id="UP000446866"/>
    </source>
</evidence>
<dbReference type="GO" id="GO:0003677">
    <property type="term" value="F:DNA binding"/>
    <property type="evidence" value="ECO:0007669"/>
    <property type="project" value="UniProtKB-UniRule"/>
</dbReference>
<dbReference type="PANTHER" id="PTHR30349">
    <property type="entry name" value="PHAGE INTEGRASE-RELATED"/>
    <property type="match status" value="1"/>
</dbReference>
<feature type="domain" description="Core-binding (CB)" evidence="6">
    <location>
        <begin position="79"/>
        <end position="163"/>
    </location>
</feature>
<dbReference type="RefSeq" id="WP_160203279.1">
    <property type="nucleotide sequence ID" value="NZ_QXWK01000050.1"/>
</dbReference>
<dbReference type="AlphaFoldDB" id="A0A845QPL2"/>
<dbReference type="GO" id="GO:0006310">
    <property type="term" value="P:DNA recombination"/>
    <property type="evidence" value="ECO:0007669"/>
    <property type="project" value="UniProtKB-KW"/>
</dbReference>
<dbReference type="SUPFAM" id="SSF56349">
    <property type="entry name" value="DNA breaking-rejoining enzymes"/>
    <property type="match status" value="1"/>
</dbReference>
<dbReference type="InterPro" id="IPR050090">
    <property type="entry name" value="Tyrosine_recombinase_XerCD"/>
</dbReference>
<evidence type="ECO:0000313" key="7">
    <source>
        <dbReference type="EMBL" id="NBH63001.1"/>
    </source>
</evidence>
<dbReference type="Proteomes" id="UP000446866">
    <property type="component" value="Unassembled WGS sequence"/>
</dbReference>
<proteinExistence type="inferred from homology"/>
<dbReference type="Gene3D" id="1.10.150.130">
    <property type="match status" value="1"/>
</dbReference>
<sequence length="402" mass="46806">MVAGHLQQKKGYWYIVLTYTDENGKPASKWKSTGLKVKGNKRNAEKLLEQYRHEFDPLRNEEGKVDIAFFENSKVTDDMEMQELCVRWLNYKKYVVEASTYAGYYNRVCKWMRPYFLIHNYTVREIGSGEIQEYIEYLLSEKLSIKSAMDQRDILNDMFKYAVILQVVPPWQNPVQYVPKLKVPTNVNAYYEADTAIALLDSVIGSRIEIPVFLALYYGLRRSEISGLMWEAVDFKNRQLTISHVVVAVQMKGHKTIYDAKDRTKNLASHRTFPLLKPIEEMLLRQQSKQKQQAMVAKKYYDSGYVFTKDNGMPYTPGYISGEFKRHLERNGFPPIRFHDLRHSCASVLLADTDRRVSLKDIQLWLGHANIQSTMRYAHLGEQFSKLHTASCIENALLRDHG</sequence>
<evidence type="ECO:0000256" key="4">
    <source>
        <dbReference type="PROSITE-ProRule" id="PRU01248"/>
    </source>
</evidence>
<dbReference type="PROSITE" id="PS51900">
    <property type="entry name" value="CB"/>
    <property type="match status" value="1"/>
</dbReference>
<gene>
    <name evidence="7" type="ORF">D0435_15270</name>
</gene>
<name>A0A845QPL2_9FIRM</name>
<dbReference type="InterPro" id="IPR002104">
    <property type="entry name" value="Integrase_catalytic"/>
</dbReference>
<evidence type="ECO:0000259" key="6">
    <source>
        <dbReference type="PROSITE" id="PS51900"/>
    </source>
</evidence>
<dbReference type="Pfam" id="PF00589">
    <property type="entry name" value="Phage_integrase"/>
    <property type="match status" value="1"/>
</dbReference>
<evidence type="ECO:0000256" key="1">
    <source>
        <dbReference type="ARBA" id="ARBA00008857"/>
    </source>
</evidence>
<comment type="similarity">
    <text evidence="1">Belongs to the 'phage' integrase family.</text>
</comment>
<keyword evidence="8" id="KW-1185">Reference proteome</keyword>
<dbReference type="InterPro" id="IPR013762">
    <property type="entry name" value="Integrase-like_cat_sf"/>
</dbReference>
<dbReference type="InterPro" id="IPR010998">
    <property type="entry name" value="Integrase_recombinase_N"/>
</dbReference>
<dbReference type="Gene3D" id="1.10.443.10">
    <property type="entry name" value="Intergrase catalytic core"/>
    <property type="match status" value="1"/>
</dbReference>
<evidence type="ECO:0000256" key="3">
    <source>
        <dbReference type="ARBA" id="ARBA00023172"/>
    </source>
</evidence>
<dbReference type="CDD" id="cd01189">
    <property type="entry name" value="INT_ICEBs1_C_like"/>
    <property type="match status" value="1"/>
</dbReference>
<reference evidence="7 8" key="1">
    <citation type="submission" date="2018-08" db="EMBL/GenBank/DDBJ databases">
        <title>Murine metabolic-syndrome-specific gut microbial biobank.</title>
        <authorList>
            <person name="Liu C."/>
        </authorList>
    </citation>
    <scope>NUCLEOTIDE SEQUENCE [LARGE SCALE GENOMIC DNA]</scope>
    <source>
        <strain evidence="7 8">28</strain>
    </source>
</reference>
<dbReference type="InterPro" id="IPR044068">
    <property type="entry name" value="CB"/>
</dbReference>
<keyword evidence="3" id="KW-0233">DNA recombination</keyword>
<accession>A0A845QPL2</accession>
<protein>
    <submittedName>
        <fullName evidence="7">Site-specific integrase</fullName>
    </submittedName>
</protein>
<evidence type="ECO:0000259" key="5">
    <source>
        <dbReference type="PROSITE" id="PS51898"/>
    </source>
</evidence>
<dbReference type="PROSITE" id="PS51898">
    <property type="entry name" value="TYR_RECOMBINASE"/>
    <property type="match status" value="1"/>
</dbReference>